<name>A0AAE0ZY53_9GAST</name>
<dbReference type="InterPro" id="IPR016187">
    <property type="entry name" value="CTDL_fold"/>
</dbReference>
<dbReference type="Gene3D" id="3.10.100.10">
    <property type="entry name" value="Mannose-Binding Protein A, subunit A"/>
    <property type="match status" value="1"/>
</dbReference>
<dbReference type="Proteomes" id="UP001283361">
    <property type="component" value="Unassembled WGS sequence"/>
</dbReference>
<evidence type="ECO:0000313" key="5">
    <source>
        <dbReference type="Proteomes" id="UP001283361"/>
    </source>
</evidence>
<dbReference type="InterPro" id="IPR001304">
    <property type="entry name" value="C-type_lectin-like"/>
</dbReference>
<sequence>MAAMRLAVFETEQDFDYWKLWFAIQGVTEDIWIGAQFSKSRSAWWWDVGFPVTLTFIDSVSLNTAGVKDGACMAIYQNEYLKELSCSQTRGFLCQESYNINVATQALPDTEDTTEAATTAVQYEYTSQDMTSIDTTEVPSREGITQGSTEPSRLAIPGEEDLCRCGCTGNATNTPRTQKERQRYLDKREKEIERKLYLDKEILSTNVRRKTSAEDSRQSAQSVGYVGVIMLALTFGSIFVMDVPSLWYNLKGRSSFVKARALKKQPKSRVSHGSREDFCATVGAITLHVSSGQVSHGSRKIPGP</sequence>
<evidence type="ECO:0000259" key="3">
    <source>
        <dbReference type="PROSITE" id="PS50041"/>
    </source>
</evidence>
<evidence type="ECO:0000256" key="2">
    <source>
        <dbReference type="SAM" id="Phobius"/>
    </source>
</evidence>
<keyword evidence="2" id="KW-0812">Transmembrane</keyword>
<evidence type="ECO:0000256" key="1">
    <source>
        <dbReference type="SAM" id="MobiDB-lite"/>
    </source>
</evidence>
<keyword evidence="2" id="KW-1133">Transmembrane helix</keyword>
<dbReference type="Pfam" id="PF00059">
    <property type="entry name" value="Lectin_C"/>
    <property type="match status" value="1"/>
</dbReference>
<gene>
    <name evidence="4" type="ORF">RRG08_055871</name>
</gene>
<dbReference type="SUPFAM" id="SSF56436">
    <property type="entry name" value="C-type lectin-like"/>
    <property type="match status" value="1"/>
</dbReference>
<protein>
    <recommendedName>
        <fullName evidence="3">C-type lectin domain-containing protein</fullName>
    </recommendedName>
</protein>
<comment type="caution">
    <text evidence="4">The sequence shown here is derived from an EMBL/GenBank/DDBJ whole genome shotgun (WGS) entry which is preliminary data.</text>
</comment>
<organism evidence="4 5">
    <name type="scientific">Elysia crispata</name>
    <name type="common">lettuce slug</name>
    <dbReference type="NCBI Taxonomy" id="231223"/>
    <lineage>
        <taxon>Eukaryota</taxon>
        <taxon>Metazoa</taxon>
        <taxon>Spiralia</taxon>
        <taxon>Lophotrochozoa</taxon>
        <taxon>Mollusca</taxon>
        <taxon>Gastropoda</taxon>
        <taxon>Heterobranchia</taxon>
        <taxon>Euthyneura</taxon>
        <taxon>Panpulmonata</taxon>
        <taxon>Sacoglossa</taxon>
        <taxon>Placobranchoidea</taxon>
        <taxon>Plakobranchidae</taxon>
        <taxon>Elysia</taxon>
    </lineage>
</organism>
<proteinExistence type="predicted"/>
<keyword evidence="2" id="KW-0472">Membrane</keyword>
<feature type="compositionally biased region" description="Polar residues" evidence="1">
    <location>
        <begin position="130"/>
        <end position="151"/>
    </location>
</feature>
<keyword evidence="5" id="KW-1185">Reference proteome</keyword>
<dbReference type="PROSITE" id="PS50041">
    <property type="entry name" value="C_TYPE_LECTIN_2"/>
    <property type="match status" value="1"/>
</dbReference>
<reference evidence="4" key="1">
    <citation type="journal article" date="2023" name="G3 (Bethesda)">
        <title>A reference genome for the long-term kleptoplast-retaining sea slug Elysia crispata morphotype clarki.</title>
        <authorList>
            <person name="Eastman K.E."/>
            <person name="Pendleton A.L."/>
            <person name="Shaikh M.A."/>
            <person name="Suttiyut T."/>
            <person name="Ogas R."/>
            <person name="Tomko P."/>
            <person name="Gavelis G."/>
            <person name="Widhalm J.R."/>
            <person name="Wisecaver J.H."/>
        </authorList>
    </citation>
    <scope>NUCLEOTIDE SEQUENCE</scope>
    <source>
        <strain evidence="4">ECLA1</strain>
    </source>
</reference>
<dbReference type="AlphaFoldDB" id="A0AAE0ZY53"/>
<evidence type="ECO:0000313" key="4">
    <source>
        <dbReference type="EMBL" id="KAK3777126.1"/>
    </source>
</evidence>
<dbReference type="CDD" id="cd00037">
    <property type="entry name" value="CLECT"/>
    <property type="match status" value="1"/>
</dbReference>
<dbReference type="EMBL" id="JAWDGP010003132">
    <property type="protein sequence ID" value="KAK3777126.1"/>
    <property type="molecule type" value="Genomic_DNA"/>
</dbReference>
<dbReference type="InterPro" id="IPR016186">
    <property type="entry name" value="C-type_lectin-like/link_sf"/>
</dbReference>
<accession>A0AAE0ZY53</accession>
<feature type="transmembrane region" description="Helical" evidence="2">
    <location>
        <begin position="225"/>
        <end position="250"/>
    </location>
</feature>
<feature type="domain" description="C-type lectin" evidence="3">
    <location>
        <begin position="1"/>
        <end position="95"/>
    </location>
</feature>
<feature type="region of interest" description="Disordered" evidence="1">
    <location>
        <begin position="130"/>
        <end position="153"/>
    </location>
</feature>